<reference evidence="2" key="2">
    <citation type="submission" date="2020-09" db="EMBL/GenBank/DDBJ databases">
        <authorList>
            <person name="Sun Q."/>
            <person name="Zhou Y."/>
        </authorList>
    </citation>
    <scope>NUCLEOTIDE SEQUENCE</scope>
    <source>
        <strain evidence="2">CGMCC 1.15085</strain>
    </source>
</reference>
<evidence type="ECO:0000256" key="1">
    <source>
        <dbReference type="SAM" id="Phobius"/>
    </source>
</evidence>
<feature type="transmembrane region" description="Helical" evidence="1">
    <location>
        <begin position="281"/>
        <end position="302"/>
    </location>
</feature>
<name>A0A916T449_9MICO</name>
<comment type="caution">
    <text evidence="2">The sequence shown here is derived from an EMBL/GenBank/DDBJ whole genome shotgun (WGS) entry which is preliminary data.</text>
</comment>
<proteinExistence type="predicted"/>
<protein>
    <submittedName>
        <fullName evidence="2">Uncharacterized protein</fullName>
    </submittedName>
</protein>
<feature type="transmembrane region" description="Helical" evidence="1">
    <location>
        <begin position="106"/>
        <end position="129"/>
    </location>
</feature>
<feature type="transmembrane region" description="Helical" evidence="1">
    <location>
        <begin position="322"/>
        <end position="343"/>
    </location>
</feature>
<keyword evidence="1" id="KW-1133">Transmembrane helix</keyword>
<organism evidence="2 3">
    <name type="scientific">Flexivirga endophytica</name>
    <dbReference type="NCBI Taxonomy" id="1849103"/>
    <lineage>
        <taxon>Bacteria</taxon>
        <taxon>Bacillati</taxon>
        <taxon>Actinomycetota</taxon>
        <taxon>Actinomycetes</taxon>
        <taxon>Micrococcales</taxon>
        <taxon>Dermacoccaceae</taxon>
        <taxon>Flexivirga</taxon>
    </lineage>
</organism>
<dbReference type="Proteomes" id="UP000636793">
    <property type="component" value="Unassembled WGS sequence"/>
</dbReference>
<feature type="transmembrane region" description="Helical" evidence="1">
    <location>
        <begin position="161"/>
        <end position="178"/>
    </location>
</feature>
<feature type="transmembrane region" description="Helical" evidence="1">
    <location>
        <begin position="424"/>
        <end position="443"/>
    </location>
</feature>
<feature type="transmembrane region" description="Helical" evidence="1">
    <location>
        <begin position="363"/>
        <end position="379"/>
    </location>
</feature>
<gene>
    <name evidence="2" type="ORF">GCM10011492_22360</name>
</gene>
<feature type="transmembrane region" description="Helical" evidence="1">
    <location>
        <begin position="240"/>
        <end position="260"/>
    </location>
</feature>
<keyword evidence="1" id="KW-0472">Membrane</keyword>
<dbReference type="AlphaFoldDB" id="A0A916T449"/>
<dbReference type="EMBL" id="BMHI01000003">
    <property type="protein sequence ID" value="GGB31278.1"/>
    <property type="molecule type" value="Genomic_DNA"/>
</dbReference>
<keyword evidence="3" id="KW-1185">Reference proteome</keyword>
<feature type="transmembrane region" description="Helical" evidence="1">
    <location>
        <begin position="391"/>
        <end position="412"/>
    </location>
</feature>
<feature type="transmembrane region" description="Helical" evidence="1">
    <location>
        <begin position="136"/>
        <end position="155"/>
    </location>
</feature>
<sequence length="583" mass="62245">MVWLLQGHHVVMGQGRGSRDATLLTVLIVLACLQIAWGVGRLLGGDWFPQGDEAIVALHTHDVFSAHPPLLGMRSTSDLSNPGVWAHHPGPMQFYLLAVPYAATGFAPWGLVVGSALIAIALVAIAVVAGFRAGGWPGAGCAAGVAAILEYFYGANLARPLNAWPPVLGLLAVLMLAWRLQRGDRRALPLYVVCASFTAQCHIGFVPVVLVLSVFLAVVALIRWWPARGWSGPRHHPRPWLVAGGLLVLCWVPPIIDVFVTAPNNVGELARLVAGSAAESPLGWGGGAKHVFLMLVPVSVFPTNLSQATLLAKGDSIFTAPAANVAVFVACALVAIAVLPALWSARRTLLRPRRRSDPALPDLVVITLVSCVALVWATATLTRSRIIYSDLLIAAPLCLTAAAVWQVARFVGERVPAIRPRVPHAVPALVVSAVCVVAAVAILPDSQLLHLLGGRRSDWRTARSVSTPVAEAIAQRAPHAPVRVECHGLACMASIAPAISTQLAADGHQVYFDKAWPKPEDDDFRRLRHAPRDAVTVVIREKAEGTAWPSGAGPAAGVLWSKEWRFSYYGHREDMAVSILPPR</sequence>
<feature type="transmembrane region" description="Helical" evidence="1">
    <location>
        <begin position="190"/>
        <end position="220"/>
    </location>
</feature>
<evidence type="ECO:0000313" key="2">
    <source>
        <dbReference type="EMBL" id="GGB31278.1"/>
    </source>
</evidence>
<keyword evidence="1" id="KW-0812">Transmembrane</keyword>
<feature type="transmembrane region" description="Helical" evidence="1">
    <location>
        <begin position="21"/>
        <end position="39"/>
    </location>
</feature>
<evidence type="ECO:0000313" key="3">
    <source>
        <dbReference type="Proteomes" id="UP000636793"/>
    </source>
</evidence>
<reference evidence="2" key="1">
    <citation type="journal article" date="2014" name="Int. J. Syst. Evol. Microbiol.">
        <title>Complete genome sequence of Corynebacterium casei LMG S-19264T (=DSM 44701T), isolated from a smear-ripened cheese.</title>
        <authorList>
            <consortium name="US DOE Joint Genome Institute (JGI-PGF)"/>
            <person name="Walter F."/>
            <person name="Albersmeier A."/>
            <person name="Kalinowski J."/>
            <person name="Ruckert C."/>
        </authorList>
    </citation>
    <scope>NUCLEOTIDE SEQUENCE</scope>
    <source>
        <strain evidence="2">CGMCC 1.15085</strain>
    </source>
</reference>
<accession>A0A916T449</accession>